<gene>
    <name evidence="1" type="ORF">MPLDJ20_260011</name>
</gene>
<organism evidence="1 2">
    <name type="scientific">Mesorhizobium plurifarium</name>
    <dbReference type="NCBI Taxonomy" id="69974"/>
    <lineage>
        <taxon>Bacteria</taxon>
        <taxon>Pseudomonadati</taxon>
        <taxon>Pseudomonadota</taxon>
        <taxon>Alphaproteobacteria</taxon>
        <taxon>Hyphomicrobiales</taxon>
        <taxon>Phyllobacteriaceae</taxon>
        <taxon>Mesorhizobium</taxon>
    </lineage>
</organism>
<evidence type="ECO:0000313" key="1">
    <source>
        <dbReference type="EMBL" id="CDX39463.1"/>
    </source>
</evidence>
<protein>
    <submittedName>
        <fullName evidence="1">Uncharacterized protein</fullName>
    </submittedName>
</protein>
<evidence type="ECO:0000313" key="2">
    <source>
        <dbReference type="Proteomes" id="UP000046373"/>
    </source>
</evidence>
<reference evidence="1 2" key="1">
    <citation type="submission" date="2014-08" db="EMBL/GenBank/DDBJ databases">
        <authorList>
            <person name="Moulin Lionel"/>
        </authorList>
    </citation>
    <scope>NUCLEOTIDE SEQUENCE [LARGE SCALE GENOMIC DNA]</scope>
</reference>
<dbReference type="EMBL" id="CCNB01000019">
    <property type="protein sequence ID" value="CDX39463.1"/>
    <property type="molecule type" value="Genomic_DNA"/>
</dbReference>
<name>A0A090FD33_MESPL</name>
<proteinExistence type="predicted"/>
<accession>A0A090FD33</accession>
<dbReference type="Proteomes" id="UP000046373">
    <property type="component" value="Unassembled WGS sequence"/>
</dbReference>
<sequence>MLSGHRGSITLTWEVTDLDGVRTFHLEWTEKDGPEVKTSRTMDSEQSC</sequence>
<dbReference type="AlphaFoldDB" id="A0A090FD33"/>